<dbReference type="PANTHER" id="PTHR10027:SF10">
    <property type="entry name" value="SLOWPOKE 2, ISOFORM D"/>
    <property type="match status" value="1"/>
</dbReference>
<evidence type="ECO:0000256" key="6">
    <source>
        <dbReference type="ARBA" id="ARBA00022958"/>
    </source>
</evidence>
<evidence type="ECO:0000259" key="12">
    <source>
        <dbReference type="Pfam" id="PF07885"/>
    </source>
</evidence>
<dbReference type="PANTHER" id="PTHR10027">
    <property type="entry name" value="CALCIUM-ACTIVATED POTASSIUM CHANNEL ALPHA CHAIN"/>
    <property type="match status" value="1"/>
</dbReference>
<evidence type="ECO:0000256" key="4">
    <source>
        <dbReference type="ARBA" id="ARBA00022692"/>
    </source>
</evidence>
<feature type="transmembrane region" description="Helical" evidence="11">
    <location>
        <begin position="57"/>
        <end position="80"/>
    </location>
</feature>
<evidence type="ECO:0000256" key="3">
    <source>
        <dbReference type="ARBA" id="ARBA00022538"/>
    </source>
</evidence>
<evidence type="ECO:0000256" key="7">
    <source>
        <dbReference type="ARBA" id="ARBA00022989"/>
    </source>
</evidence>
<dbReference type="EMBL" id="CP065682">
    <property type="protein sequence ID" value="QPS32774.1"/>
    <property type="molecule type" value="Genomic_DNA"/>
</dbReference>
<sequence length="158" mass="16976">MRVLAAMLGPVAVLALYFTVPLASSEMGTVGRIIATAAALSVLGFALLWLRRHDTNLPLLILLFVLVAAIFSAVFFVIAVNRPGEFDGITTRIDALYFTLTTMTTTGYGDITAVGQVGRVLVSAVFVFDLVFLGLIAAELSRLMSRRRRGDADPEDAP</sequence>
<evidence type="ECO:0000313" key="14">
    <source>
        <dbReference type="EMBL" id="QPS32774.1"/>
    </source>
</evidence>
<keyword evidence="2" id="KW-0813">Transport</keyword>
<dbReference type="Pfam" id="PF07885">
    <property type="entry name" value="Ion_trans_2"/>
    <property type="match status" value="1"/>
</dbReference>
<proteinExistence type="predicted"/>
<dbReference type="KEGG" id="bcau:I6G59_12360"/>
<evidence type="ECO:0000256" key="10">
    <source>
        <dbReference type="ARBA" id="ARBA00023303"/>
    </source>
</evidence>
<keyword evidence="6" id="KW-0630">Potassium</keyword>
<dbReference type="RefSeq" id="WP_095375608.1">
    <property type="nucleotide sequence ID" value="NZ_CP065682.1"/>
</dbReference>
<dbReference type="Gene3D" id="1.10.287.70">
    <property type="match status" value="1"/>
</dbReference>
<evidence type="ECO:0000313" key="16">
    <source>
        <dbReference type="Proteomes" id="UP000594979"/>
    </source>
</evidence>
<keyword evidence="5" id="KW-0631">Potassium channel</keyword>
<reference evidence="13 15" key="1">
    <citation type="submission" date="2017-04" db="EMBL/GenBank/DDBJ databases">
        <title>Kefir bacterial isolates.</title>
        <authorList>
            <person name="Kim Y."/>
            <person name="Blasche S."/>
            <person name="Patil K.R."/>
        </authorList>
    </citation>
    <scope>NUCLEOTIDE SEQUENCE [LARGE SCALE GENOMIC DNA]</scope>
    <source>
        <strain evidence="13 15">OG2</strain>
    </source>
</reference>
<dbReference type="AlphaFoldDB" id="A0A269ZFS9"/>
<evidence type="ECO:0000256" key="11">
    <source>
        <dbReference type="SAM" id="Phobius"/>
    </source>
</evidence>
<evidence type="ECO:0000256" key="1">
    <source>
        <dbReference type="ARBA" id="ARBA00004141"/>
    </source>
</evidence>
<organism evidence="13 15">
    <name type="scientific">Brevibacterium casei</name>
    <dbReference type="NCBI Taxonomy" id="33889"/>
    <lineage>
        <taxon>Bacteria</taxon>
        <taxon>Bacillati</taxon>
        <taxon>Actinomycetota</taxon>
        <taxon>Actinomycetes</taxon>
        <taxon>Micrococcales</taxon>
        <taxon>Brevibacteriaceae</taxon>
        <taxon>Brevibacterium</taxon>
    </lineage>
</organism>
<keyword evidence="10" id="KW-0407">Ion channel</keyword>
<dbReference type="EMBL" id="NCWY01000003">
    <property type="protein sequence ID" value="PAK96667.1"/>
    <property type="molecule type" value="Genomic_DNA"/>
</dbReference>
<dbReference type="InterPro" id="IPR013099">
    <property type="entry name" value="K_chnl_dom"/>
</dbReference>
<dbReference type="InterPro" id="IPR047871">
    <property type="entry name" value="K_chnl_Slo-like"/>
</dbReference>
<keyword evidence="7 11" id="KW-1133">Transmembrane helix</keyword>
<name>A0A269ZFS9_9MICO</name>
<dbReference type="Proteomes" id="UP000594979">
    <property type="component" value="Chromosome"/>
</dbReference>
<evidence type="ECO:0000256" key="2">
    <source>
        <dbReference type="ARBA" id="ARBA00022448"/>
    </source>
</evidence>
<protein>
    <submittedName>
        <fullName evidence="14">Ion transporter</fullName>
    </submittedName>
</protein>
<dbReference type="GO" id="GO:0016020">
    <property type="term" value="C:membrane"/>
    <property type="evidence" value="ECO:0007669"/>
    <property type="project" value="UniProtKB-SubCell"/>
</dbReference>
<evidence type="ECO:0000256" key="5">
    <source>
        <dbReference type="ARBA" id="ARBA00022826"/>
    </source>
</evidence>
<accession>A0A269ZFS9</accession>
<dbReference type="Proteomes" id="UP000216867">
    <property type="component" value="Unassembled WGS sequence"/>
</dbReference>
<dbReference type="GO" id="GO:0005267">
    <property type="term" value="F:potassium channel activity"/>
    <property type="evidence" value="ECO:0007669"/>
    <property type="project" value="UniProtKB-KW"/>
</dbReference>
<keyword evidence="3" id="KW-0633">Potassium transport</keyword>
<evidence type="ECO:0000313" key="15">
    <source>
        <dbReference type="Proteomes" id="UP000216867"/>
    </source>
</evidence>
<evidence type="ECO:0000256" key="8">
    <source>
        <dbReference type="ARBA" id="ARBA00023065"/>
    </source>
</evidence>
<evidence type="ECO:0000313" key="13">
    <source>
        <dbReference type="EMBL" id="PAK96667.1"/>
    </source>
</evidence>
<feature type="transmembrane region" description="Helical" evidence="11">
    <location>
        <begin position="33"/>
        <end position="50"/>
    </location>
</feature>
<evidence type="ECO:0000256" key="9">
    <source>
        <dbReference type="ARBA" id="ARBA00023136"/>
    </source>
</evidence>
<gene>
    <name evidence="13" type="ORF">B8X04_04995</name>
    <name evidence="14" type="ORF">I6G59_12360</name>
</gene>
<comment type="subcellular location">
    <subcellularLocation>
        <location evidence="1">Membrane</location>
        <topology evidence="1">Multi-pass membrane protein</topology>
    </subcellularLocation>
</comment>
<keyword evidence="8" id="KW-0406">Ion transport</keyword>
<feature type="transmembrane region" description="Helical" evidence="11">
    <location>
        <begin position="120"/>
        <end position="140"/>
    </location>
</feature>
<feature type="domain" description="Potassium channel" evidence="12">
    <location>
        <begin position="65"/>
        <end position="145"/>
    </location>
</feature>
<reference evidence="14 16" key="2">
    <citation type="submission" date="2020-12" db="EMBL/GenBank/DDBJ databases">
        <title>FDA dAtabase for Regulatory Grade micrObial Sequences (FDA-ARGOS): Supporting development and validation of Infectious Disease Dx tests.</title>
        <authorList>
            <person name="Sproer C."/>
            <person name="Gronow S."/>
            <person name="Severitt S."/>
            <person name="Schroder I."/>
            <person name="Tallon L."/>
            <person name="Sadzewicz L."/>
            <person name="Zhao X."/>
            <person name="Boylan J."/>
            <person name="Ott S."/>
            <person name="Bowen H."/>
            <person name="Vavikolanu K."/>
            <person name="Mehta A."/>
            <person name="Aluvathingal J."/>
            <person name="Nadendla S."/>
            <person name="Lowell S."/>
            <person name="Myers T."/>
            <person name="Yan Y."/>
            <person name="Sichtig H."/>
        </authorList>
    </citation>
    <scope>NUCLEOTIDE SEQUENCE [LARGE SCALE GENOMIC DNA]</scope>
    <source>
        <strain evidence="14 16">FDAARGOS_902</strain>
    </source>
</reference>
<keyword evidence="9 11" id="KW-0472">Membrane</keyword>
<dbReference type="SUPFAM" id="SSF81324">
    <property type="entry name" value="Voltage-gated potassium channels"/>
    <property type="match status" value="1"/>
</dbReference>
<keyword evidence="4 11" id="KW-0812">Transmembrane</keyword>